<feature type="compositionally biased region" description="Basic and acidic residues" evidence="2">
    <location>
        <begin position="288"/>
        <end position="301"/>
    </location>
</feature>
<organism evidence="4 5">
    <name type="scientific">Cinchona calisaya</name>
    <dbReference type="NCBI Taxonomy" id="153742"/>
    <lineage>
        <taxon>Eukaryota</taxon>
        <taxon>Viridiplantae</taxon>
        <taxon>Streptophyta</taxon>
        <taxon>Embryophyta</taxon>
        <taxon>Tracheophyta</taxon>
        <taxon>Spermatophyta</taxon>
        <taxon>Magnoliopsida</taxon>
        <taxon>eudicotyledons</taxon>
        <taxon>Gunneridae</taxon>
        <taxon>Pentapetalae</taxon>
        <taxon>asterids</taxon>
        <taxon>lamiids</taxon>
        <taxon>Gentianales</taxon>
        <taxon>Rubiaceae</taxon>
        <taxon>Cinchonoideae</taxon>
        <taxon>Cinchoneae</taxon>
        <taxon>Cinchona</taxon>
    </lineage>
</organism>
<evidence type="ECO:0000256" key="2">
    <source>
        <dbReference type="SAM" id="MobiDB-lite"/>
    </source>
</evidence>
<dbReference type="Pfam" id="PF00789">
    <property type="entry name" value="UBX"/>
    <property type="match status" value="1"/>
</dbReference>
<dbReference type="PANTHER" id="PTHR23322:SF93">
    <property type="entry name" value="UBX DOMAIN-CONTAINING PROTEIN 8"/>
    <property type="match status" value="1"/>
</dbReference>
<dbReference type="SMART" id="SM00166">
    <property type="entry name" value="UBX"/>
    <property type="match status" value="1"/>
</dbReference>
<feature type="domain" description="UBX" evidence="3">
    <location>
        <begin position="515"/>
        <end position="593"/>
    </location>
</feature>
<dbReference type="InterPro" id="IPR050730">
    <property type="entry name" value="UBX_domain-protein"/>
</dbReference>
<evidence type="ECO:0000256" key="1">
    <source>
        <dbReference type="ARBA" id="ARBA00022786"/>
    </source>
</evidence>
<keyword evidence="5" id="KW-1185">Reference proteome</keyword>
<reference evidence="4 5" key="1">
    <citation type="submission" date="2024-11" db="EMBL/GenBank/DDBJ databases">
        <title>A near-complete genome assembly of Cinchona calisaya.</title>
        <authorList>
            <person name="Lian D.C."/>
            <person name="Zhao X.W."/>
            <person name="Wei L."/>
        </authorList>
    </citation>
    <scope>NUCLEOTIDE SEQUENCE [LARGE SCALE GENOMIC DNA]</scope>
    <source>
        <tissue evidence="4">Nenye</tissue>
    </source>
</reference>
<evidence type="ECO:0000313" key="5">
    <source>
        <dbReference type="Proteomes" id="UP001630127"/>
    </source>
</evidence>
<dbReference type="Pfam" id="PF14555">
    <property type="entry name" value="UBA_4"/>
    <property type="match status" value="1"/>
</dbReference>
<feature type="compositionally biased region" description="Basic and acidic residues" evidence="2">
    <location>
        <begin position="269"/>
        <end position="281"/>
    </location>
</feature>
<dbReference type="InterPro" id="IPR029071">
    <property type="entry name" value="Ubiquitin-like_domsf"/>
</dbReference>
<dbReference type="AlphaFoldDB" id="A0ABD2XVK8"/>
<dbReference type="PROSITE" id="PS50033">
    <property type="entry name" value="UBX"/>
    <property type="match status" value="1"/>
</dbReference>
<dbReference type="CDD" id="cd14351">
    <property type="entry name" value="UBA_Ubx1_like"/>
    <property type="match status" value="1"/>
</dbReference>
<feature type="compositionally biased region" description="Basic and acidic residues" evidence="2">
    <location>
        <begin position="252"/>
        <end position="261"/>
    </location>
</feature>
<dbReference type="InterPro" id="IPR001012">
    <property type="entry name" value="UBX_dom"/>
</dbReference>
<keyword evidence="1" id="KW-0833">Ubl conjugation pathway</keyword>
<feature type="compositionally biased region" description="Polar residues" evidence="2">
    <location>
        <begin position="302"/>
        <end position="317"/>
    </location>
</feature>
<feature type="region of interest" description="Disordered" evidence="2">
    <location>
        <begin position="487"/>
        <end position="517"/>
    </location>
</feature>
<accession>A0ABD2XVK8</accession>
<proteinExistence type="predicted"/>
<gene>
    <name evidence="4" type="ORF">ACH5RR_041513</name>
</gene>
<feature type="compositionally biased region" description="Acidic residues" evidence="2">
    <location>
        <begin position="318"/>
        <end position="327"/>
    </location>
</feature>
<dbReference type="SUPFAM" id="SSF54236">
    <property type="entry name" value="Ubiquitin-like"/>
    <property type="match status" value="1"/>
</dbReference>
<dbReference type="Gene3D" id="1.10.8.10">
    <property type="entry name" value="DNA helicase RuvA subunit, C-terminal domain"/>
    <property type="match status" value="1"/>
</dbReference>
<sequence>MARANQEEIEMFMGITGVSESAAIQKLEEHGGNLNQAVNAHFSEGDRNIMHEESIAAARDDVMDIDDPVQVGSQRPPFPLLPSNRNLLDPNFGRSIFDSGTDFTSEAPSVSHPREVMEIPVEVKDGNEQSRRSGSTPSVEDVTGTAQVHGPEIHGTVIVDEDDDEDVPTGPVTQAPRGNTGNDNIFGGFPHAPLSGPTAPAIDDMPDYSNDIEEEMVRAAIEASKRDAEMSDHQSEVQGVLRGDSLPHHQQSHLEDPELEHAVSLSLKTAEREKASRELEGKVGVSELADHTSAHVEDHGKLSSSSNGRLHVGSSSIPDEETDDVEEPLVRHRSRHASMGPVDTGRDIEEVDVGPQSGPRHQGNLNAPRINGNDFPSDEWGGISSEEHDEAVMLEAAMFGGIPEGSGYRLPFAPHHLMQNGLNRSMDPYAERMPRPPSPSLTAQRLLREQQDDEYLASLQADREKELKAQEEAEAALAEERRKEEELRRKLEEEQEVERQLAAKEASLPEEPPSDHESAVTLLVRMPDGSRRGRRFLKTDKLQYLFDFIDVSRVVKPGKYRLVRPYPRQAFSDGESALTLNELGLTSKQEALFLELI</sequence>
<dbReference type="PANTHER" id="PTHR23322">
    <property type="entry name" value="FAS-ASSOCIATED PROTEIN"/>
    <property type="match status" value="1"/>
</dbReference>
<feature type="region of interest" description="Disordered" evidence="2">
    <location>
        <begin position="353"/>
        <end position="372"/>
    </location>
</feature>
<feature type="compositionally biased region" description="Basic and acidic residues" evidence="2">
    <location>
        <begin position="487"/>
        <end position="502"/>
    </location>
</feature>
<name>A0ABD2XVK8_9GENT</name>
<dbReference type="Proteomes" id="UP001630127">
    <property type="component" value="Unassembled WGS sequence"/>
</dbReference>
<dbReference type="SUPFAM" id="SSF46934">
    <property type="entry name" value="UBA-like"/>
    <property type="match status" value="1"/>
</dbReference>
<comment type="caution">
    <text evidence="4">The sequence shown here is derived from an EMBL/GenBank/DDBJ whole genome shotgun (WGS) entry which is preliminary data.</text>
</comment>
<dbReference type="InterPro" id="IPR009060">
    <property type="entry name" value="UBA-like_sf"/>
</dbReference>
<evidence type="ECO:0000259" key="3">
    <source>
        <dbReference type="PROSITE" id="PS50033"/>
    </source>
</evidence>
<feature type="region of interest" description="Disordered" evidence="2">
    <location>
        <begin position="224"/>
        <end position="330"/>
    </location>
</feature>
<dbReference type="EMBL" id="JBJUIK010000017">
    <property type="protein sequence ID" value="KAL3498781.1"/>
    <property type="molecule type" value="Genomic_DNA"/>
</dbReference>
<feature type="region of interest" description="Disordered" evidence="2">
    <location>
        <begin position="124"/>
        <end position="181"/>
    </location>
</feature>
<protein>
    <recommendedName>
        <fullName evidence="3">UBX domain-containing protein</fullName>
    </recommendedName>
</protein>
<evidence type="ECO:0000313" key="4">
    <source>
        <dbReference type="EMBL" id="KAL3498781.1"/>
    </source>
</evidence>
<feature type="compositionally biased region" description="Basic and acidic residues" evidence="2">
    <location>
        <begin position="224"/>
        <end position="235"/>
    </location>
</feature>
<dbReference type="Gene3D" id="3.10.20.90">
    <property type="entry name" value="Phosphatidylinositol 3-kinase Catalytic Subunit, Chain A, domain 1"/>
    <property type="match status" value="1"/>
</dbReference>
<dbReference type="CDD" id="cd01767">
    <property type="entry name" value="UBX"/>
    <property type="match status" value="1"/>
</dbReference>